<dbReference type="AlphaFoldDB" id="A6KFV1"/>
<accession>A6KFV1</accession>
<name>A6KFV1_RAT</name>
<dbReference type="Proteomes" id="UP000234681">
    <property type="component" value="Chromosome 16"/>
</dbReference>
<evidence type="ECO:0000313" key="1">
    <source>
        <dbReference type="EMBL" id="EDL88909.1"/>
    </source>
</evidence>
<proteinExistence type="predicted"/>
<protein>
    <submittedName>
        <fullName evidence="1">Similar to novel protein (Predicted), isoform CRA_b</fullName>
    </submittedName>
</protein>
<reference evidence="2" key="1">
    <citation type="submission" date="2005-09" db="EMBL/GenBank/DDBJ databases">
        <authorList>
            <person name="Mural R.J."/>
            <person name="Li P.W."/>
            <person name="Adams M.D."/>
            <person name="Amanatides P.G."/>
            <person name="Baden-Tillson H."/>
            <person name="Barnstead M."/>
            <person name="Chin S.H."/>
            <person name="Dew I."/>
            <person name="Evans C.A."/>
            <person name="Ferriera S."/>
            <person name="Flanigan M."/>
            <person name="Fosler C."/>
            <person name="Glodek A."/>
            <person name="Gu Z."/>
            <person name="Holt R.A."/>
            <person name="Jennings D."/>
            <person name="Kraft C.L."/>
            <person name="Lu F."/>
            <person name="Nguyen T."/>
            <person name="Nusskern D.R."/>
            <person name="Pfannkoch C.M."/>
            <person name="Sitter C."/>
            <person name="Sutton G.G."/>
            <person name="Venter J.C."/>
            <person name="Wang Z."/>
            <person name="Woodage T."/>
            <person name="Zheng X.H."/>
            <person name="Zhong F."/>
        </authorList>
    </citation>
    <scope>NUCLEOTIDE SEQUENCE [LARGE SCALE GENOMIC DNA]</scope>
    <source>
        <strain>BN</strain>
        <strain evidence="2">Sprague-Dawley</strain>
    </source>
</reference>
<dbReference type="EMBL" id="CH474046">
    <property type="protein sequence ID" value="EDL88909.1"/>
    <property type="molecule type" value="Genomic_DNA"/>
</dbReference>
<sequence length="92" mass="10317">MKGSGTPHSATLVIRIKFRAQALGTFPRNLSWKTLLFQSIPRQVAVWSGSPQMAYLYHAVMKEKLFFKTKRCVKIMSGFPGCLVCLDNSASH</sequence>
<evidence type="ECO:0000313" key="2">
    <source>
        <dbReference type="Proteomes" id="UP000234681"/>
    </source>
</evidence>
<gene>
    <name evidence="1" type="primary">RGD1561145_predicted</name>
    <name evidence="1" type="ORF">rCG_42275</name>
</gene>
<organism evidence="1 2">
    <name type="scientific">Rattus norvegicus</name>
    <name type="common">Rat</name>
    <dbReference type="NCBI Taxonomy" id="10116"/>
    <lineage>
        <taxon>Eukaryota</taxon>
        <taxon>Metazoa</taxon>
        <taxon>Chordata</taxon>
        <taxon>Craniata</taxon>
        <taxon>Vertebrata</taxon>
        <taxon>Euteleostomi</taxon>
        <taxon>Mammalia</taxon>
        <taxon>Eutheria</taxon>
        <taxon>Euarchontoglires</taxon>
        <taxon>Glires</taxon>
        <taxon>Rodentia</taxon>
        <taxon>Myomorpha</taxon>
        <taxon>Muroidea</taxon>
        <taxon>Muridae</taxon>
        <taxon>Murinae</taxon>
        <taxon>Rattus</taxon>
    </lineage>
</organism>